<comment type="function">
    <text evidence="6">Putative transcription activator involved in regulating light control of development.</text>
</comment>
<keyword evidence="8" id="KW-0732">Signal</keyword>
<evidence type="ECO:0000256" key="7">
    <source>
        <dbReference type="SAM" id="MobiDB-lite"/>
    </source>
</evidence>
<dbReference type="AlphaFoldDB" id="A0A2Z6P9Q3"/>
<evidence type="ECO:0000313" key="10">
    <source>
        <dbReference type="EMBL" id="GAU40839.1"/>
    </source>
</evidence>
<feature type="region of interest" description="Disordered" evidence="7">
    <location>
        <begin position="729"/>
        <end position="751"/>
    </location>
</feature>
<dbReference type="PROSITE" id="PS50966">
    <property type="entry name" value="ZF_SWIM"/>
    <property type="match status" value="1"/>
</dbReference>
<feature type="compositionally biased region" description="Polar residues" evidence="7">
    <location>
        <begin position="736"/>
        <end position="749"/>
    </location>
</feature>
<keyword evidence="4 6" id="KW-0862">Zinc</keyword>
<comment type="subcellular location">
    <subcellularLocation>
        <location evidence="6">Nucleus</location>
    </subcellularLocation>
</comment>
<keyword evidence="11" id="KW-1185">Reference proteome</keyword>
<reference evidence="11" key="1">
    <citation type="journal article" date="2017" name="Front. Plant Sci.">
        <title>Climate Clever Clovers: New Paradigm to Reduce the Environmental Footprint of Ruminants by Breeding Low Methanogenic Forages Utilizing Haplotype Variation.</title>
        <authorList>
            <person name="Kaur P."/>
            <person name="Appels R."/>
            <person name="Bayer P.E."/>
            <person name="Keeble-Gagnere G."/>
            <person name="Wang J."/>
            <person name="Hirakawa H."/>
            <person name="Shirasawa K."/>
            <person name="Vercoe P."/>
            <person name="Stefanova K."/>
            <person name="Durmic Z."/>
            <person name="Nichols P."/>
            <person name="Revell C."/>
            <person name="Isobe S.N."/>
            <person name="Edwards D."/>
            <person name="Erskine W."/>
        </authorList>
    </citation>
    <scope>NUCLEOTIDE SEQUENCE [LARGE SCALE GENOMIC DNA]</scope>
    <source>
        <strain evidence="11">cv. Daliak</strain>
    </source>
</reference>
<dbReference type="GO" id="GO:0008270">
    <property type="term" value="F:zinc ion binding"/>
    <property type="evidence" value="ECO:0007669"/>
    <property type="project" value="UniProtKB-UniRule"/>
</dbReference>
<dbReference type="Proteomes" id="UP000242715">
    <property type="component" value="Unassembled WGS sequence"/>
</dbReference>
<evidence type="ECO:0000256" key="1">
    <source>
        <dbReference type="ARBA" id="ARBA00005889"/>
    </source>
</evidence>
<dbReference type="Pfam" id="PF03101">
    <property type="entry name" value="FAR1"/>
    <property type="match status" value="1"/>
</dbReference>
<evidence type="ECO:0000256" key="3">
    <source>
        <dbReference type="ARBA" id="ARBA00022771"/>
    </source>
</evidence>
<accession>A0A2Z6P9Q3</accession>
<organism evidence="10 11">
    <name type="scientific">Trifolium subterraneum</name>
    <name type="common">Subterranean clover</name>
    <dbReference type="NCBI Taxonomy" id="3900"/>
    <lineage>
        <taxon>Eukaryota</taxon>
        <taxon>Viridiplantae</taxon>
        <taxon>Streptophyta</taxon>
        <taxon>Embryophyta</taxon>
        <taxon>Tracheophyta</taxon>
        <taxon>Spermatophyta</taxon>
        <taxon>Magnoliopsida</taxon>
        <taxon>eudicotyledons</taxon>
        <taxon>Gunneridae</taxon>
        <taxon>Pentapetalae</taxon>
        <taxon>rosids</taxon>
        <taxon>fabids</taxon>
        <taxon>Fabales</taxon>
        <taxon>Fabaceae</taxon>
        <taxon>Papilionoideae</taxon>
        <taxon>50 kb inversion clade</taxon>
        <taxon>NPAAA clade</taxon>
        <taxon>Hologalegina</taxon>
        <taxon>IRL clade</taxon>
        <taxon>Trifolieae</taxon>
        <taxon>Trifolium</taxon>
    </lineage>
</organism>
<gene>
    <name evidence="10" type="ORF">TSUD_111700</name>
</gene>
<evidence type="ECO:0000259" key="9">
    <source>
        <dbReference type="PROSITE" id="PS50966"/>
    </source>
</evidence>
<evidence type="ECO:0000313" key="11">
    <source>
        <dbReference type="Proteomes" id="UP000242715"/>
    </source>
</evidence>
<keyword evidence="3 5" id="KW-0863">Zinc-finger</keyword>
<evidence type="ECO:0000256" key="8">
    <source>
        <dbReference type="SAM" id="SignalP"/>
    </source>
</evidence>
<dbReference type="Pfam" id="PF04434">
    <property type="entry name" value="SWIM"/>
    <property type="match status" value="1"/>
</dbReference>
<dbReference type="InterPro" id="IPR031052">
    <property type="entry name" value="FHY3/FAR1"/>
</dbReference>
<feature type="chain" id="PRO_5016362015" description="Protein FAR1-RELATED SEQUENCE" evidence="8">
    <location>
        <begin position="25"/>
        <end position="826"/>
    </location>
</feature>
<dbReference type="SMART" id="SM00575">
    <property type="entry name" value="ZnF_PMZ"/>
    <property type="match status" value="1"/>
</dbReference>
<dbReference type="GO" id="GO:0005634">
    <property type="term" value="C:nucleus"/>
    <property type="evidence" value="ECO:0007669"/>
    <property type="project" value="UniProtKB-SubCell"/>
</dbReference>
<comment type="similarity">
    <text evidence="1 6">Belongs to the FHY3/FAR1 family.</text>
</comment>
<dbReference type="InterPro" id="IPR007527">
    <property type="entry name" value="Znf_SWIM"/>
</dbReference>
<evidence type="ECO:0000256" key="5">
    <source>
        <dbReference type="PROSITE-ProRule" id="PRU00325"/>
    </source>
</evidence>
<evidence type="ECO:0000256" key="2">
    <source>
        <dbReference type="ARBA" id="ARBA00022723"/>
    </source>
</evidence>
<dbReference type="OrthoDB" id="1845384at2759"/>
<evidence type="ECO:0000256" key="6">
    <source>
        <dbReference type="RuleBase" id="RU367018"/>
    </source>
</evidence>
<dbReference type="Pfam" id="PF10551">
    <property type="entry name" value="MULE"/>
    <property type="match status" value="1"/>
</dbReference>
<dbReference type="InterPro" id="IPR006564">
    <property type="entry name" value="Znf_PMZ"/>
</dbReference>
<dbReference type="PANTHER" id="PTHR31669">
    <property type="entry name" value="PROTEIN FAR1-RELATED SEQUENCE 10-RELATED"/>
    <property type="match status" value="1"/>
</dbReference>
<protein>
    <recommendedName>
        <fullName evidence="6">Protein FAR1-RELATED SEQUENCE</fullName>
    </recommendedName>
</protein>
<feature type="domain" description="SWIM-type" evidence="9">
    <location>
        <begin position="566"/>
        <end position="602"/>
    </location>
</feature>
<dbReference type="PANTHER" id="PTHR31669:SF283">
    <property type="entry name" value="PROTEIN FAR1-RELATED SEQUENCE"/>
    <property type="match status" value="1"/>
</dbReference>
<sequence>MFLSGWSRLLVVLVFFVLEHLKGSSLLYAVEKRFASSDQEESDHINENCDDMQEENIAHEEPKIGMTFSSEEEVTRYYKNYARCMGFGISKINSKKADDGKKYFTLACSRARKHVSNSKNLFKPNPTTRTQCKARVSVAVSLDGTNTVSRVALEHNHELSPTKSRYFRCNKNLDPHIKRRLELNDKAGINVSRNFRSMVVEANGYDNLTFGEKDCRNYIDKVRRLRLGTGDADAIQNYFDRMQRKNNQFYYVMDVDDESHLRNVFWADARSRTAYEYFGEVITFDTTYLTNKYDMPFAPFVGVNHHGQSVLLGCALLSNEDTKTFSWLFTTWLKCMHGRAPNAIITDQDRAMKNAIEVVFPKAHHRWCLWHIMKKVPEKLGRHSNYESIKTLLHDAVYDSSSISDFMEKWGNMIARYELHDNEWLKGLFDERHRWVPVYVRDTFWAGMSTTQRSESMNSFFDGYVNSKTTLKQFVEQYDNALKDKIEKESKADFNSFNTTIACISRFGFESQFQKAFTNEKFKEFQTEISSLMYCNAFVERNDGLNSIFWVIESKRVYDRDKDIKFKVLFNEKDFEIQCGCCLFEFKGILCRHILCVLQLTGKTESVPSCYILSRWRKDIKRRHTLIKCGFDHLAGNIELQRVSKACDAFYDVASTGIHTEDDLLKVMNWIKDLKIDLTCKESSPVIIEEERLVQDDATKILDPIVAQRKGRPPSKRKDSKVDQIVKKKLARKKTQNSSRKSNSGQTQEEGLCLSRVQETENAGFFTSQTINEIETQESIQVNLAPFNPNQKYFVEVNQVPYYSQSQIINHNLSYAELLEAHHHIE</sequence>
<dbReference type="EMBL" id="DF973830">
    <property type="protein sequence ID" value="GAU40839.1"/>
    <property type="molecule type" value="Genomic_DNA"/>
</dbReference>
<feature type="signal peptide" evidence="8">
    <location>
        <begin position="1"/>
        <end position="24"/>
    </location>
</feature>
<keyword evidence="2 6" id="KW-0479">Metal-binding</keyword>
<proteinExistence type="inferred from homology"/>
<name>A0A2Z6P9Q3_TRISU</name>
<evidence type="ECO:0000256" key="4">
    <source>
        <dbReference type="ARBA" id="ARBA00022833"/>
    </source>
</evidence>
<dbReference type="InterPro" id="IPR018289">
    <property type="entry name" value="MULE_transposase_dom"/>
</dbReference>
<keyword evidence="6" id="KW-0539">Nucleus</keyword>
<dbReference type="GO" id="GO:0006355">
    <property type="term" value="P:regulation of DNA-templated transcription"/>
    <property type="evidence" value="ECO:0007669"/>
    <property type="project" value="UniProtKB-UniRule"/>
</dbReference>
<dbReference type="InterPro" id="IPR004330">
    <property type="entry name" value="FAR1_DNA_bnd_dom"/>
</dbReference>